<keyword evidence="2" id="KW-1185">Reference proteome</keyword>
<proteinExistence type="predicted"/>
<evidence type="ECO:0000313" key="1">
    <source>
        <dbReference type="EMBL" id="MFC3290592.1"/>
    </source>
</evidence>
<dbReference type="EMBL" id="JBHRUH010000002">
    <property type="protein sequence ID" value="MFC3290592.1"/>
    <property type="molecule type" value="Genomic_DNA"/>
</dbReference>
<gene>
    <name evidence="1" type="ORF">ACFOEI_00745</name>
</gene>
<dbReference type="RefSeq" id="WP_019020419.1">
    <property type="nucleotide sequence ID" value="NZ_JBHRUH010000002.1"/>
</dbReference>
<dbReference type="Proteomes" id="UP001595640">
    <property type="component" value="Unassembled WGS sequence"/>
</dbReference>
<sequence length="67" mass="7856">MNKIYHPAFLRQRVDYQVSTQYWGVMVMLGDLTGSLTKEAFDTYPEAEAKAAELNKFEKEERIRNLL</sequence>
<name>A0ABV7LVK4_9GAMM</name>
<organism evidence="1 2">
    <name type="scientific">Modicisalibacter luteus</name>
    <dbReference type="NCBI Taxonomy" id="453962"/>
    <lineage>
        <taxon>Bacteria</taxon>
        <taxon>Pseudomonadati</taxon>
        <taxon>Pseudomonadota</taxon>
        <taxon>Gammaproteobacteria</taxon>
        <taxon>Oceanospirillales</taxon>
        <taxon>Halomonadaceae</taxon>
        <taxon>Modicisalibacter</taxon>
    </lineage>
</organism>
<comment type="caution">
    <text evidence="1">The sequence shown here is derived from an EMBL/GenBank/DDBJ whole genome shotgun (WGS) entry which is preliminary data.</text>
</comment>
<protein>
    <submittedName>
        <fullName evidence="1">Uncharacterized protein</fullName>
    </submittedName>
</protein>
<evidence type="ECO:0000313" key="2">
    <source>
        <dbReference type="Proteomes" id="UP001595640"/>
    </source>
</evidence>
<reference evidence="2" key="1">
    <citation type="journal article" date="2019" name="Int. J. Syst. Evol. Microbiol.">
        <title>The Global Catalogue of Microorganisms (GCM) 10K type strain sequencing project: providing services to taxonomists for standard genome sequencing and annotation.</title>
        <authorList>
            <consortium name="The Broad Institute Genomics Platform"/>
            <consortium name="The Broad Institute Genome Sequencing Center for Infectious Disease"/>
            <person name="Wu L."/>
            <person name="Ma J."/>
        </authorList>
    </citation>
    <scope>NUCLEOTIDE SEQUENCE [LARGE SCALE GENOMIC DNA]</scope>
    <source>
        <strain evidence="2">KCTC 12847</strain>
    </source>
</reference>
<accession>A0ABV7LVK4</accession>